<evidence type="ECO:0000313" key="1">
    <source>
        <dbReference type="EMBL" id="KAI5678178.1"/>
    </source>
</evidence>
<dbReference type="EMBL" id="CM044702">
    <property type="protein sequence ID" value="KAI5678178.1"/>
    <property type="molecule type" value="Genomic_DNA"/>
</dbReference>
<gene>
    <name evidence="1" type="ORF">M9H77_09128</name>
</gene>
<proteinExistence type="predicted"/>
<evidence type="ECO:0000313" key="2">
    <source>
        <dbReference type="Proteomes" id="UP001060085"/>
    </source>
</evidence>
<reference evidence="2" key="1">
    <citation type="journal article" date="2023" name="Nat. Plants">
        <title>Single-cell RNA sequencing provides a high-resolution roadmap for understanding the multicellular compartmentation of specialized metabolism.</title>
        <authorList>
            <person name="Sun S."/>
            <person name="Shen X."/>
            <person name="Li Y."/>
            <person name="Li Y."/>
            <person name="Wang S."/>
            <person name="Li R."/>
            <person name="Zhang H."/>
            <person name="Shen G."/>
            <person name="Guo B."/>
            <person name="Wei J."/>
            <person name="Xu J."/>
            <person name="St-Pierre B."/>
            <person name="Chen S."/>
            <person name="Sun C."/>
        </authorList>
    </citation>
    <scope>NUCLEOTIDE SEQUENCE [LARGE SCALE GENOMIC DNA]</scope>
</reference>
<comment type="caution">
    <text evidence="1">The sequence shown here is derived from an EMBL/GenBank/DDBJ whole genome shotgun (WGS) entry which is preliminary data.</text>
</comment>
<name>A0ACC0C065_CATRO</name>
<sequence>MEAESLYPESLFEDRTVSNRTIRNTEQYSQFVSGWNKVLDALNFRKDSNLDPQLKDDIRRFNVIMKILIPLLGAISKWKTEDFSLKCSPDTLAYVLAHIIQDFAAFGLESLNSYSNAAGVVVSNLKELRIMKPEIGKMHSVVSGSSKPLTAGEASEVVSFINLILENLNNVFSFSDCYLIFLKEQLEALQKELSFLRNFLGFLSEICILPNSLVDLLSCAEACAVEAACLLYLILVDRMNGEDMAQNFKTKLVDVVEKIKPFSHSDVKKMYVKSLEASRSMIIDPFVAGHYALRFFDSLSYNLRELSIHSAYVQVAIEEPIESLLEKLSSMRCCIEETPSNTYKEELENFRTVLLDLIIDLGCFICTYPGLESTEKLGHLLDKIQFIESVSGDLLIPRSWQTNFPTTNELGFVDFILMNLRERIDFNMVSTDLQNGLIGTIYEELVALRHDFGEIGQVHKENEELRALFTHYKDVAYQAEYLVDLSLYGVKFSERHSSGITSLRESIMQISGKVKAITMKKTSDNLVHNIEDCPGVVSLEDNLASTFAAKSAYYQAGSLANLTMGQLVGLERDIEDLKGQLMRGSKQLKVLSIVGMPGIGKTTLANLVYRDPTVTLHFHVLAWCSVSQVYQKENLLNDILHRIRSETSQECESGLDQQVYQNLKGRRYLVIFDDVWDTEVWDCLRPSFPNDSNGSRVIFTTRNHDVAFHANSVPHALRLLSEEESWKLLQVKLFKEETCPPGLLDIGKRIAINCKGLPLSIVLVAGLLKTTERNQYCWERVGYQLRSYVANNRTGQQMGILELSYARLPDHLKPCFLYFGAFAEDAEIPEHKLLRLWIAEGFVKPPKVEQNSLENEAEKYLNDLINRSLVMIAKRSSRGGVKTCQVHDLIHEFCLVRGGEERFLLRINRHDKLATFKISEVHEQYRLSIHSNSLHSVKMGHFESRVRTLLFPIYSRMGHFDSHIRNSFGSNSSGEDHASYSLTEFREMSNQRFWLSGSRHRCHQHLYGVYVMVKFKLLRVLDLGASNIVFEEDFSIIVRLLYLRYLAIQACTRRIPAEIANLKNLETFLVSTATLESSVLAKTILTMGRLRHLHIGNDSISSFYFKVENPNAFEESTNMESLTTLSTPRLSCDEYTEKIMRKFPNLQKLKCRFLDSWDDSEGCNNFPVLDFLSRLESLNICFSGEGLYPCKLSFPSSLKKLTLSKSCLPWDEISIISRLPSLEVLKLLDKAFTGPEWNMTDGEFQKLKFLKLVSLNFETWNNASSELFPHLEQLVLEHCSNLKEVPSAVGEIPSLRRIQMKLCNPIAVESVKQIETEQHEMGNDQFRVFISEK</sequence>
<dbReference type="Proteomes" id="UP001060085">
    <property type="component" value="Linkage Group LG02"/>
</dbReference>
<protein>
    <submittedName>
        <fullName evidence="1">Uncharacterized protein</fullName>
    </submittedName>
</protein>
<organism evidence="1 2">
    <name type="scientific">Catharanthus roseus</name>
    <name type="common">Madagascar periwinkle</name>
    <name type="synonym">Vinca rosea</name>
    <dbReference type="NCBI Taxonomy" id="4058"/>
    <lineage>
        <taxon>Eukaryota</taxon>
        <taxon>Viridiplantae</taxon>
        <taxon>Streptophyta</taxon>
        <taxon>Embryophyta</taxon>
        <taxon>Tracheophyta</taxon>
        <taxon>Spermatophyta</taxon>
        <taxon>Magnoliopsida</taxon>
        <taxon>eudicotyledons</taxon>
        <taxon>Gunneridae</taxon>
        <taxon>Pentapetalae</taxon>
        <taxon>asterids</taxon>
        <taxon>lamiids</taxon>
        <taxon>Gentianales</taxon>
        <taxon>Apocynaceae</taxon>
        <taxon>Rauvolfioideae</taxon>
        <taxon>Vinceae</taxon>
        <taxon>Catharanthinae</taxon>
        <taxon>Catharanthus</taxon>
    </lineage>
</organism>
<keyword evidence="2" id="KW-1185">Reference proteome</keyword>
<accession>A0ACC0C065</accession>